<protein>
    <submittedName>
        <fullName evidence="2">Uncharacterized protein</fullName>
    </submittedName>
</protein>
<gene>
    <name evidence="2" type="ORF">FOXYS1_9791</name>
</gene>
<reference evidence="2" key="1">
    <citation type="submission" date="2020-02" db="EMBL/GenBank/DDBJ databases">
        <title>Identification and distribution of gene clusters putatively required for synthesis of sphingolipid metabolism inhibitors in phylogenetically diverse species of the filamentous fungus Fusarium.</title>
        <authorList>
            <person name="Kim H.-S."/>
            <person name="Busman M."/>
            <person name="Brown D.W."/>
            <person name="Divon H."/>
            <person name="Uhlig S."/>
            <person name="Proctor R.H."/>
        </authorList>
    </citation>
    <scope>NUCLEOTIDE SEQUENCE [LARGE SCALE GENOMIC DNA]</scope>
    <source>
        <strain evidence="2">NRRL 39464</strain>
    </source>
</reference>
<comment type="caution">
    <text evidence="2">The sequence shown here is derived from an EMBL/GenBank/DDBJ whole genome shotgun (WGS) entry which is preliminary data.</text>
</comment>
<evidence type="ECO:0000313" key="3">
    <source>
        <dbReference type="Proteomes" id="UP000558688"/>
    </source>
</evidence>
<feature type="region of interest" description="Disordered" evidence="1">
    <location>
        <begin position="1"/>
        <end position="35"/>
    </location>
</feature>
<proteinExistence type="predicted"/>
<accession>A0A8H5A7M5</accession>
<organism evidence="2 3">
    <name type="scientific">Fusarium oxysporum</name>
    <name type="common">Fusarium vascular wilt</name>
    <dbReference type="NCBI Taxonomy" id="5507"/>
    <lineage>
        <taxon>Eukaryota</taxon>
        <taxon>Fungi</taxon>
        <taxon>Dikarya</taxon>
        <taxon>Ascomycota</taxon>
        <taxon>Pezizomycotina</taxon>
        <taxon>Sordariomycetes</taxon>
        <taxon>Hypocreomycetidae</taxon>
        <taxon>Hypocreales</taxon>
        <taxon>Nectriaceae</taxon>
        <taxon>Fusarium</taxon>
        <taxon>Fusarium oxysporum species complex</taxon>
    </lineage>
</organism>
<sequence length="117" mass="12969">MASAIKSALPTHLKPNSGDEQGNERRHGKTRSHMMDLVTGRAFTRSLMALKCLDEGAKLRLRLPLPTTNWTTDLNKHAFENTSTNVAAAQMRNALTNLAETVKDPEQKKASPLTRNM</sequence>
<evidence type="ECO:0000313" key="2">
    <source>
        <dbReference type="EMBL" id="KAF5259585.1"/>
    </source>
</evidence>
<dbReference type="AlphaFoldDB" id="A0A8H5A7M5"/>
<dbReference type="Proteomes" id="UP000558688">
    <property type="component" value="Unassembled WGS sequence"/>
</dbReference>
<evidence type="ECO:0000256" key="1">
    <source>
        <dbReference type="SAM" id="MobiDB-lite"/>
    </source>
</evidence>
<name>A0A8H5A7M5_FUSOX</name>
<dbReference type="EMBL" id="JAAFOW010001708">
    <property type="protein sequence ID" value="KAF5259585.1"/>
    <property type="molecule type" value="Genomic_DNA"/>
</dbReference>